<feature type="compositionally biased region" description="Low complexity" evidence="1">
    <location>
        <begin position="263"/>
        <end position="282"/>
    </location>
</feature>
<protein>
    <submittedName>
        <fullName evidence="2">Uncharacterized protein</fullName>
    </submittedName>
</protein>
<gene>
    <name evidence="2" type="ORF">MELLADRAFT_93465</name>
</gene>
<dbReference type="OrthoDB" id="2506684at2759"/>
<organism evidence="3">
    <name type="scientific">Melampsora larici-populina (strain 98AG31 / pathotype 3-4-7)</name>
    <name type="common">Poplar leaf rust fungus</name>
    <dbReference type="NCBI Taxonomy" id="747676"/>
    <lineage>
        <taxon>Eukaryota</taxon>
        <taxon>Fungi</taxon>
        <taxon>Dikarya</taxon>
        <taxon>Basidiomycota</taxon>
        <taxon>Pucciniomycotina</taxon>
        <taxon>Pucciniomycetes</taxon>
        <taxon>Pucciniales</taxon>
        <taxon>Melampsoraceae</taxon>
        <taxon>Melampsora</taxon>
    </lineage>
</organism>
<dbReference type="EMBL" id="GL883094">
    <property type="protein sequence ID" value="EGG10478.1"/>
    <property type="molecule type" value="Genomic_DNA"/>
</dbReference>
<dbReference type="GeneID" id="18936579"/>
<feature type="region of interest" description="Disordered" evidence="1">
    <location>
        <begin position="225"/>
        <end position="315"/>
    </location>
</feature>
<evidence type="ECO:0000256" key="1">
    <source>
        <dbReference type="SAM" id="MobiDB-lite"/>
    </source>
</evidence>
<name>F4RAH3_MELLP</name>
<dbReference type="Proteomes" id="UP000001072">
    <property type="component" value="Unassembled WGS sequence"/>
</dbReference>
<feature type="compositionally biased region" description="Basic and acidic residues" evidence="1">
    <location>
        <begin position="306"/>
        <end position="315"/>
    </location>
</feature>
<proteinExistence type="predicted"/>
<reference evidence="3" key="1">
    <citation type="journal article" date="2011" name="Proc. Natl. Acad. Sci. U.S.A.">
        <title>Obligate biotrophy features unraveled by the genomic analysis of rust fungi.</title>
        <authorList>
            <person name="Duplessis S."/>
            <person name="Cuomo C.A."/>
            <person name="Lin Y.-C."/>
            <person name="Aerts A."/>
            <person name="Tisserant E."/>
            <person name="Veneault-Fourrey C."/>
            <person name="Joly D.L."/>
            <person name="Hacquard S."/>
            <person name="Amselem J."/>
            <person name="Cantarel B.L."/>
            <person name="Chiu R."/>
            <person name="Coutinho P.M."/>
            <person name="Feau N."/>
            <person name="Field M."/>
            <person name="Frey P."/>
            <person name="Gelhaye E."/>
            <person name="Goldberg J."/>
            <person name="Grabherr M.G."/>
            <person name="Kodira C.D."/>
            <person name="Kohler A."/>
            <person name="Kuees U."/>
            <person name="Lindquist E.A."/>
            <person name="Lucas S.M."/>
            <person name="Mago R."/>
            <person name="Mauceli E."/>
            <person name="Morin E."/>
            <person name="Murat C."/>
            <person name="Pangilinan J.L."/>
            <person name="Park R."/>
            <person name="Pearson M."/>
            <person name="Quesneville H."/>
            <person name="Rouhier N."/>
            <person name="Sakthikumar S."/>
            <person name="Salamov A.A."/>
            <person name="Schmutz J."/>
            <person name="Selles B."/>
            <person name="Shapiro H."/>
            <person name="Tanguay P."/>
            <person name="Tuskan G.A."/>
            <person name="Henrissat B."/>
            <person name="Van de Peer Y."/>
            <person name="Rouze P."/>
            <person name="Ellis J.G."/>
            <person name="Dodds P.N."/>
            <person name="Schein J.E."/>
            <person name="Zhong S."/>
            <person name="Hamelin R.C."/>
            <person name="Grigoriev I.V."/>
            <person name="Szabo L.J."/>
            <person name="Martin F."/>
        </authorList>
    </citation>
    <scope>NUCLEOTIDE SEQUENCE [LARGE SCALE GENOMIC DNA]</scope>
    <source>
        <strain evidence="3">98AG31 / pathotype 3-4-7</strain>
    </source>
</reference>
<dbReference type="KEGG" id="mlr:MELLADRAFT_93465"/>
<evidence type="ECO:0000313" key="3">
    <source>
        <dbReference type="Proteomes" id="UP000001072"/>
    </source>
</evidence>
<accession>F4RAH3</accession>
<dbReference type="InParanoid" id="F4RAH3"/>
<dbReference type="VEuPathDB" id="FungiDB:MELLADRAFT_93465"/>
<feature type="compositionally biased region" description="Basic residues" evidence="1">
    <location>
        <begin position="293"/>
        <end position="305"/>
    </location>
</feature>
<sequence>MSEPNPCTGHGLYLSGIFEVEEQLSEDQRYKVEFRSYSTSIGCAGANRDKDLHYEIRATGFSTEALKLQPNHLYFLRGAFFPTNTEDTYDDNLFFEGSDRLCLGSLDDFSESLVDKVGVSGIGRVLETKFVVEDCMQYLKSKVTDSDKSSLYAIVQHCDFHPETKLAKEITVEYRIPPFKHLSGSPQVVKEGRECQFHGYIKDFNEGTNRYVVIVNKVAPTSGHVELAPRGRGNKAAASNDSNGRPKISPVTVTDSSPDIPFGGSIQSGSSVASGSGQSTGSIVPARCAAQPSKKRARAQPKRKAAKEPEWAEES</sequence>
<keyword evidence="3" id="KW-1185">Reference proteome</keyword>
<dbReference type="HOGENOM" id="CLU_052203_1_1_1"/>
<dbReference type="AlphaFoldDB" id="F4RAH3"/>
<dbReference type="RefSeq" id="XP_007405948.1">
    <property type="nucleotide sequence ID" value="XM_007405886.1"/>
</dbReference>
<evidence type="ECO:0000313" key="2">
    <source>
        <dbReference type="EMBL" id="EGG10478.1"/>
    </source>
</evidence>